<protein>
    <recommendedName>
        <fullName evidence="1">GST N-terminal domain-containing protein</fullName>
    </recommendedName>
</protein>
<dbReference type="PIR" id="G84257">
    <property type="entry name" value="G84257"/>
</dbReference>
<dbReference type="OrthoDB" id="269615at2157"/>
<organism evidence="2 3">
    <name type="scientific">Halobacterium salinarum (strain ATCC 700922 / JCM 11081 / NRC-1)</name>
    <name type="common">Halobacterium halobium</name>
    <dbReference type="NCBI Taxonomy" id="64091"/>
    <lineage>
        <taxon>Archaea</taxon>
        <taxon>Methanobacteriati</taxon>
        <taxon>Methanobacteriota</taxon>
        <taxon>Stenosarchaea group</taxon>
        <taxon>Halobacteria</taxon>
        <taxon>Halobacteriales</taxon>
        <taxon>Halobacteriaceae</taxon>
        <taxon>Halobacterium</taxon>
        <taxon>Halobacterium salinarum NRC-34001</taxon>
    </lineage>
</organism>
<reference evidence="2 3" key="1">
    <citation type="journal article" date="2000" name="Proc. Natl. Acad. Sci. U.S.A.">
        <title>Genome sequence of Halobacterium species NRC-1.</title>
        <authorList>
            <person name="Ng W.V."/>
            <person name="Kennedy S.P."/>
            <person name="Mahairas G.G."/>
            <person name="Berquist B."/>
            <person name="Pan M."/>
            <person name="Shukla H.D."/>
            <person name="Lasky S.R."/>
            <person name="Baliga N.S."/>
            <person name="Thorsson V."/>
            <person name="Sbrogna J."/>
            <person name="Swartzell S."/>
            <person name="Weir D."/>
            <person name="Hall J."/>
            <person name="Dahl T.A."/>
            <person name="Welti R."/>
            <person name="Goo Y.A."/>
            <person name="Leithauser B."/>
            <person name="Keller K."/>
            <person name="Cruz R."/>
            <person name="Danson M.J."/>
            <person name="Hough D.W."/>
            <person name="Maddocks D.G."/>
            <person name="Jablonski P.E."/>
            <person name="Krebs M.P."/>
            <person name="Angevine C.M."/>
            <person name="Dale H."/>
            <person name="Isenbarger T.A."/>
            <person name="Peck R.F."/>
            <person name="Pohlschroder M."/>
            <person name="Spudich J.L."/>
            <person name="Jung K.W."/>
            <person name="Alam M."/>
            <person name="Freitas T."/>
            <person name="Hou S."/>
            <person name="Daniels C.J."/>
            <person name="Dennis P.P."/>
            <person name="Omer A.D."/>
            <person name="Ebhardt H."/>
            <person name="Lowe T.M."/>
            <person name="Liang P."/>
            <person name="Riley M."/>
            <person name="Hood L."/>
            <person name="DasSarma S."/>
        </authorList>
    </citation>
    <scope>NUCLEOTIDE SEQUENCE [LARGE SCALE GENOMIC DNA]</scope>
    <source>
        <strain evidence="3">ATCC 700922 / JCM 11081 / NRC-1</strain>
    </source>
</reference>
<name>Q9HQT6_HALSA</name>
<dbReference type="Pfam" id="PF13417">
    <property type="entry name" value="GST_N_3"/>
    <property type="match status" value="1"/>
</dbReference>
<dbReference type="SMR" id="Q9HQT6"/>
<feature type="domain" description="GST N-terminal" evidence="1">
    <location>
        <begin position="16"/>
        <end position="90"/>
    </location>
</feature>
<keyword evidence="3" id="KW-1185">Reference proteome</keyword>
<dbReference type="InParanoid" id="Q9HQT6"/>
<sequence>MRVSTVPIGMSQVTFYAREDCPYSQKVRSKLDALDVAYEETLVPDAHTDRTTVEDVTGQTGVPVVIDDHMEPSFLADTQEIITHLETQYA</sequence>
<dbReference type="PROSITE" id="PS51354">
    <property type="entry name" value="GLUTAREDOXIN_2"/>
    <property type="match status" value="1"/>
</dbReference>
<dbReference type="InterPro" id="IPR004045">
    <property type="entry name" value="Glutathione_S-Trfase_N"/>
</dbReference>
<dbReference type="HOGENOM" id="CLU_026126_8_2_2"/>
<dbReference type="STRING" id="64091.VNG_1012H"/>
<dbReference type="AlphaFoldDB" id="Q9HQT6"/>
<evidence type="ECO:0000313" key="2">
    <source>
        <dbReference type="EMBL" id="AAG19427.1"/>
    </source>
</evidence>
<evidence type="ECO:0000313" key="3">
    <source>
        <dbReference type="Proteomes" id="UP000000554"/>
    </source>
</evidence>
<dbReference type="EMBL" id="AE004437">
    <property type="protein sequence ID" value="AAG19427.1"/>
    <property type="molecule type" value="Genomic_DNA"/>
</dbReference>
<dbReference type="PATRIC" id="fig|64091.14.peg.774"/>
<accession>Q9HQT6</accession>
<dbReference type="Proteomes" id="UP000000554">
    <property type="component" value="Chromosome"/>
</dbReference>
<dbReference type="KEGG" id="hal:VNG_1012H"/>
<evidence type="ECO:0000259" key="1">
    <source>
        <dbReference type="Pfam" id="PF13417"/>
    </source>
</evidence>
<dbReference type="PaxDb" id="64091-VNG_1012H"/>
<dbReference type="Gene3D" id="3.40.30.10">
    <property type="entry name" value="Glutaredoxin"/>
    <property type="match status" value="1"/>
</dbReference>
<proteinExistence type="predicted"/>
<dbReference type="SUPFAM" id="SSF52833">
    <property type="entry name" value="Thioredoxin-like"/>
    <property type="match status" value="1"/>
</dbReference>
<dbReference type="InterPro" id="IPR036249">
    <property type="entry name" value="Thioredoxin-like_sf"/>
</dbReference>
<dbReference type="PhylomeDB" id="Q9HQT6"/>
<gene>
    <name evidence="2" type="ordered locus">VNG_1012H</name>
</gene>